<comment type="caution">
    <text evidence="3">The sequence shown here is derived from an EMBL/GenBank/DDBJ whole genome shotgun (WGS) entry which is preliminary data.</text>
</comment>
<evidence type="ECO:0000256" key="1">
    <source>
        <dbReference type="PROSITE-ProRule" id="PRU00169"/>
    </source>
</evidence>
<dbReference type="OrthoDB" id="13570at2"/>
<keyword evidence="4" id="KW-1185">Reference proteome</keyword>
<evidence type="ECO:0000259" key="2">
    <source>
        <dbReference type="PROSITE" id="PS50110"/>
    </source>
</evidence>
<reference evidence="3 4" key="1">
    <citation type="submission" date="2018-10" db="EMBL/GenBank/DDBJ databases">
        <title>Genomic Encyclopedia of Archaeal and Bacterial Type Strains, Phase II (KMG-II): from individual species to whole genera.</title>
        <authorList>
            <person name="Goeker M."/>
        </authorList>
    </citation>
    <scope>NUCLEOTIDE SEQUENCE [LARGE SCALE GENOMIC DNA]</scope>
    <source>
        <strain evidence="3 4">VM1</strain>
    </source>
</reference>
<dbReference type="RefSeq" id="WP_121922945.1">
    <property type="nucleotide sequence ID" value="NZ_REFO01000011.1"/>
</dbReference>
<dbReference type="InterPro" id="IPR001789">
    <property type="entry name" value="Sig_transdc_resp-reg_receiver"/>
</dbReference>
<sequence>MRILLIDENPETYEVLNEVAKLSQSEIIYFDDIMKAEDFLDKSETVDIDGIITEKYTQNKPIAIILNIVKEKNVDIPIILLTTKITEEEEEYFKKMGVSSIMLKPFNPLEVLTEIVEILKKEKGEEYVKERLHTTEADRSSLKRIIEKIINLFKKLLGK</sequence>
<accession>A0A3M0BQQ0</accession>
<dbReference type="PROSITE" id="PS50110">
    <property type="entry name" value="RESPONSE_REGULATORY"/>
    <property type="match status" value="1"/>
</dbReference>
<comment type="caution">
    <text evidence="1">Lacks conserved residue(s) required for the propagation of feature annotation.</text>
</comment>
<evidence type="ECO:0000313" key="4">
    <source>
        <dbReference type="Proteomes" id="UP000280842"/>
    </source>
</evidence>
<evidence type="ECO:0000313" key="3">
    <source>
        <dbReference type="EMBL" id="RMA97158.1"/>
    </source>
</evidence>
<feature type="domain" description="Response regulatory" evidence="2">
    <location>
        <begin position="2"/>
        <end position="119"/>
    </location>
</feature>
<dbReference type="Proteomes" id="UP000280842">
    <property type="component" value="Unassembled WGS sequence"/>
</dbReference>
<dbReference type="GO" id="GO:0000160">
    <property type="term" value="P:phosphorelay signal transduction system"/>
    <property type="evidence" value="ECO:0007669"/>
    <property type="project" value="InterPro"/>
</dbReference>
<dbReference type="AlphaFoldDB" id="A0A3M0BQQ0"/>
<gene>
    <name evidence="3" type="ORF">CLV39_0813</name>
</gene>
<name>A0A3M0BQQ0_9AQUI</name>
<dbReference type="SUPFAM" id="SSF52172">
    <property type="entry name" value="CheY-like"/>
    <property type="match status" value="1"/>
</dbReference>
<organism evidence="3 4">
    <name type="scientific">Hydrogenothermus marinus</name>
    <dbReference type="NCBI Taxonomy" id="133270"/>
    <lineage>
        <taxon>Bacteria</taxon>
        <taxon>Pseudomonadati</taxon>
        <taxon>Aquificota</taxon>
        <taxon>Aquificia</taxon>
        <taxon>Aquificales</taxon>
        <taxon>Hydrogenothermaceae</taxon>
        <taxon>Hydrogenothermus</taxon>
    </lineage>
</organism>
<proteinExistence type="predicted"/>
<dbReference type="Gene3D" id="3.40.50.2300">
    <property type="match status" value="1"/>
</dbReference>
<dbReference type="InterPro" id="IPR011006">
    <property type="entry name" value="CheY-like_superfamily"/>
</dbReference>
<protein>
    <submittedName>
        <fullName evidence="3">Response regulator receiver domain-containing protein</fullName>
    </submittedName>
</protein>
<dbReference type="EMBL" id="REFO01000011">
    <property type="protein sequence ID" value="RMA97158.1"/>
    <property type="molecule type" value="Genomic_DNA"/>
</dbReference>